<keyword evidence="2" id="KW-1185">Reference proteome</keyword>
<comment type="caution">
    <text evidence="1">The sequence shown here is derived from an EMBL/GenBank/DDBJ whole genome shotgun (WGS) entry which is preliminary data.</text>
</comment>
<gene>
    <name evidence="1" type="ORF">GCM10009627_30830</name>
</gene>
<accession>A0ABP4K7B1</accession>
<proteinExistence type="predicted"/>
<organism evidence="1 2">
    <name type="scientific">Curtobacterium herbarum</name>
    <dbReference type="NCBI Taxonomy" id="150122"/>
    <lineage>
        <taxon>Bacteria</taxon>
        <taxon>Bacillati</taxon>
        <taxon>Actinomycetota</taxon>
        <taxon>Actinomycetes</taxon>
        <taxon>Micrococcales</taxon>
        <taxon>Microbacteriaceae</taxon>
        <taxon>Curtobacterium</taxon>
    </lineage>
</organism>
<sequence>MRTDMPGPRFTDADFTADELAELIVISEFLRINMPEDLQNDPADSGKEDQ</sequence>
<dbReference type="EMBL" id="BAAAJX010000017">
    <property type="protein sequence ID" value="GAA1494737.1"/>
    <property type="molecule type" value="Genomic_DNA"/>
</dbReference>
<evidence type="ECO:0000313" key="1">
    <source>
        <dbReference type="EMBL" id="GAA1494737.1"/>
    </source>
</evidence>
<evidence type="ECO:0000313" key="2">
    <source>
        <dbReference type="Proteomes" id="UP001501742"/>
    </source>
</evidence>
<name>A0ABP4K7B1_9MICO</name>
<protein>
    <submittedName>
        <fullName evidence="1">Uncharacterized protein</fullName>
    </submittedName>
</protein>
<dbReference type="Proteomes" id="UP001501742">
    <property type="component" value="Unassembled WGS sequence"/>
</dbReference>
<reference evidence="2" key="1">
    <citation type="journal article" date="2019" name="Int. J. Syst. Evol. Microbiol.">
        <title>The Global Catalogue of Microorganisms (GCM) 10K type strain sequencing project: providing services to taxonomists for standard genome sequencing and annotation.</title>
        <authorList>
            <consortium name="The Broad Institute Genomics Platform"/>
            <consortium name="The Broad Institute Genome Sequencing Center for Infectious Disease"/>
            <person name="Wu L."/>
            <person name="Ma J."/>
        </authorList>
    </citation>
    <scope>NUCLEOTIDE SEQUENCE [LARGE SCALE GENOMIC DNA]</scope>
    <source>
        <strain evidence="2">JCM 12140</strain>
    </source>
</reference>